<dbReference type="GO" id="GO:0003677">
    <property type="term" value="F:DNA binding"/>
    <property type="evidence" value="ECO:0007669"/>
    <property type="project" value="InterPro"/>
</dbReference>
<sequence length="38" mass="4863">MTFRTRLRRLILRRIGYLKSTKIHDKVIGRFIEREYYY</sequence>
<evidence type="ECO:0008006" key="3">
    <source>
        <dbReference type="Google" id="ProtNLM"/>
    </source>
</evidence>
<comment type="caution">
    <text evidence="1">The sequence shown here is derived from an EMBL/GenBank/DDBJ whole genome shotgun (WGS) entry which is preliminary data.</text>
</comment>
<reference evidence="2" key="1">
    <citation type="submission" date="2017-04" db="EMBL/GenBank/DDBJ databases">
        <title>Genome evolution of the luminous symbionts of deep sea anglerfish.</title>
        <authorList>
            <person name="Hendry T.A."/>
        </authorList>
    </citation>
    <scope>NUCLEOTIDE SEQUENCE [LARGE SCALE GENOMIC DNA]</scope>
</reference>
<evidence type="ECO:0000313" key="1">
    <source>
        <dbReference type="EMBL" id="PCS23676.1"/>
    </source>
</evidence>
<evidence type="ECO:0000313" key="2">
    <source>
        <dbReference type="Proteomes" id="UP000219020"/>
    </source>
</evidence>
<keyword evidence="2" id="KW-1185">Reference proteome</keyword>
<dbReference type="EMBL" id="NBYY01000009">
    <property type="protein sequence ID" value="PCS23676.1"/>
    <property type="molecule type" value="Genomic_DNA"/>
</dbReference>
<name>A0A2A5T6B2_9GAMM</name>
<proteinExistence type="predicted"/>
<protein>
    <recommendedName>
        <fullName evidence="3">Mobile element protein</fullName>
    </recommendedName>
</protein>
<dbReference type="Pfam" id="PF03400">
    <property type="entry name" value="DDE_Tnp_IS1"/>
    <property type="match status" value="1"/>
</dbReference>
<organism evidence="1 2">
    <name type="scientific">Candidatus Enterovibrio escicola</name>
    <dbReference type="NCBI Taxonomy" id="1927127"/>
    <lineage>
        <taxon>Bacteria</taxon>
        <taxon>Pseudomonadati</taxon>
        <taxon>Pseudomonadota</taxon>
        <taxon>Gammaproteobacteria</taxon>
        <taxon>Vibrionales</taxon>
        <taxon>Vibrionaceae</taxon>
        <taxon>Enterovibrio</taxon>
    </lineage>
</organism>
<gene>
    <name evidence="1" type="ORF">BTN49_0645</name>
</gene>
<accession>A0A2A5T6B2</accession>
<dbReference type="Proteomes" id="UP000219020">
    <property type="component" value="Unassembled WGS sequence"/>
</dbReference>
<dbReference type="GO" id="GO:0006313">
    <property type="term" value="P:DNA transposition"/>
    <property type="evidence" value="ECO:0007669"/>
    <property type="project" value="InterPro"/>
</dbReference>
<dbReference type="AlphaFoldDB" id="A0A2A5T6B2"/>
<dbReference type="GO" id="GO:0004803">
    <property type="term" value="F:transposase activity"/>
    <property type="evidence" value="ECO:0007669"/>
    <property type="project" value="InterPro"/>
</dbReference>
<dbReference type="InterPro" id="IPR005063">
    <property type="entry name" value="Transposase_27"/>
</dbReference>